<feature type="domain" description="Histidine kinase" evidence="15">
    <location>
        <begin position="233"/>
        <end position="447"/>
    </location>
</feature>
<evidence type="ECO:0000256" key="10">
    <source>
        <dbReference type="ARBA" id="ARBA00022840"/>
    </source>
</evidence>
<dbReference type="InterPro" id="IPR003660">
    <property type="entry name" value="HAMP_dom"/>
</dbReference>
<dbReference type="SMART" id="SM00304">
    <property type="entry name" value="HAMP"/>
    <property type="match status" value="1"/>
</dbReference>
<dbReference type="GO" id="GO:0005886">
    <property type="term" value="C:plasma membrane"/>
    <property type="evidence" value="ECO:0007669"/>
    <property type="project" value="UniProtKB-SubCell"/>
</dbReference>
<dbReference type="EMBL" id="JACHHO010000004">
    <property type="protein sequence ID" value="MBB5205403.1"/>
    <property type="molecule type" value="Genomic_DNA"/>
</dbReference>
<dbReference type="Pfam" id="PF00512">
    <property type="entry name" value="HisKA"/>
    <property type="match status" value="1"/>
</dbReference>
<keyword evidence="5" id="KW-0597">Phosphoprotein</keyword>
<comment type="subcellular location">
    <subcellularLocation>
        <location evidence="2 14">Cell inner membrane</location>
    </subcellularLocation>
</comment>
<name>A0A840S6T5_9BURK</name>
<dbReference type="InterPro" id="IPR006290">
    <property type="entry name" value="CztS_silS_copS"/>
</dbReference>
<dbReference type="InterPro" id="IPR003661">
    <property type="entry name" value="HisK_dim/P_dom"/>
</dbReference>
<dbReference type="GO" id="GO:0000155">
    <property type="term" value="F:phosphorelay sensor kinase activity"/>
    <property type="evidence" value="ECO:0007669"/>
    <property type="project" value="InterPro"/>
</dbReference>
<keyword evidence="13 14" id="KW-0472">Membrane</keyword>
<keyword evidence="11 14" id="KW-1133">Transmembrane helix</keyword>
<dbReference type="SUPFAM" id="SSF47384">
    <property type="entry name" value="Homodimeric domain of signal transducing histidine kinase"/>
    <property type="match status" value="1"/>
</dbReference>
<keyword evidence="7 14" id="KW-0812">Transmembrane</keyword>
<dbReference type="PANTHER" id="PTHR45436:SF9">
    <property type="entry name" value="SENSOR PROTEIN"/>
    <property type="match status" value="1"/>
</dbReference>
<keyword evidence="12 14" id="KW-0902">Two-component regulatory system</keyword>
<dbReference type="Gene3D" id="1.10.287.130">
    <property type="match status" value="1"/>
</dbReference>
<dbReference type="InterPro" id="IPR004358">
    <property type="entry name" value="Sig_transdc_His_kin-like_C"/>
</dbReference>
<evidence type="ECO:0000259" key="15">
    <source>
        <dbReference type="PROSITE" id="PS50109"/>
    </source>
</evidence>
<keyword evidence="6 14" id="KW-0808">Transferase</keyword>
<dbReference type="GO" id="GO:0005524">
    <property type="term" value="F:ATP binding"/>
    <property type="evidence" value="ECO:0007669"/>
    <property type="project" value="UniProtKB-KW"/>
</dbReference>
<dbReference type="CDD" id="cd00075">
    <property type="entry name" value="HATPase"/>
    <property type="match status" value="1"/>
</dbReference>
<dbReference type="Gene3D" id="3.30.565.10">
    <property type="entry name" value="Histidine kinase-like ATPase, C-terminal domain"/>
    <property type="match status" value="1"/>
</dbReference>
<dbReference type="Proteomes" id="UP000554837">
    <property type="component" value="Unassembled WGS sequence"/>
</dbReference>
<evidence type="ECO:0000256" key="6">
    <source>
        <dbReference type="ARBA" id="ARBA00022679"/>
    </source>
</evidence>
<dbReference type="InterPro" id="IPR005467">
    <property type="entry name" value="His_kinase_dom"/>
</dbReference>
<evidence type="ECO:0000313" key="17">
    <source>
        <dbReference type="EMBL" id="MBB5205403.1"/>
    </source>
</evidence>
<dbReference type="PANTHER" id="PTHR45436">
    <property type="entry name" value="SENSOR HISTIDINE KINASE YKOH"/>
    <property type="match status" value="1"/>
</dbReference>
<accession>A0A840S6T5</accession>
<keyword evidence="10 14" id="KW-0067">ATP-binding</keyword>
<evidence type="ECO:0000256" key="1">
    <source>
        <dbReference type="ARBA" id="ARBA00000085"/>
    </source>
</evidence>
<keyword evidence="9 14" id="KW-0418">Kinase</keyword>
<evidence type="ECO:0000256" key="3">
    <source>
        <dbReference type="ARBA" id="ARBA00022475"/>
    </source>
</evidence>
<evidence type="ECO:0000256" key="13">
    <source>
        <dbReference type="ARBA" id="ARBA00023136"/>
    </source>
</evidence>
<dbReference type="InterPro" id="IPR003594">
    <property type="entry name" value="HATPase_dom"/>
</dbReference>
<evidence type="ECO:0000256" key="12">
    <source>
        <dbReference type="ARBA" id="ARBA00023012"/>
    </source>
</evidence>
<comment type="caution">
    <text evidence="17">The sequence shown here is derived from an EMBL/GenBank/DDBJ whole genome shotgun (WGS) entry which is preliminary data.</text>
</comment>
<feature type="transmembrane region" description="Helical" evidence="14">
    <location>
        <begin position="20"/>
        <end position="38"/>
    </location>
</feature>
<dbReference type="NCBIfam" id="TIGR01386">
    <property type="entry name" value="cztS_silS_copS"/>
    <property type="match status" value="1"/>
</dbReference>
<keyword evidence="4 14" id="KW-0997">Cell inner membrane</keyword>
<dbReference type="SMART" id="SM00387">
    <property type="entry name" value="HATPase_c"/>
    <property type="match status" value="1"/>
</dbReference>
<dbReference type="Pfam" id="PF02518">
    <property type="entry name" value="HATPase_c"/>
    <property type="match status" value="1"/>
</dbReference>
<dbReference type="PROSITE" id="PS50109">
    <property type="entry name" value="HIS_KIN"/>
    <property type="match status" value="1"/>
</dbReference>
<feature type="transmembrane region" description="Helical" evidence="14">
    <location>
        <begin position="148"/>
        <end position="171"/>
    </location>
</feature>
<dbReference type="EC" id="2.7.13.3" evidence="14"/>
<evidence type="ECO:0000256" key="7">
    <source>
        <dbReference type="ARBA" id="ARBA00022692"/>
    </source>
</evidence>
<proteinExistence type="predicted"/>
<dbReference type="InterPro" id="IPR036097">
    <property type="entry name" value="HisK_dim/P_sf"/>
</dbReference>
<dbReference type="CDD" id="cd00082">
    <property type="entry name" value="HisKA"/>
    <property type="match status" value="1"/>
</dbReference>
<evidence type="ECO:0000256" key="14">
    <source>
        <dbReference type="RuleBase" id="RU364088"/>
    </source>
</evidence>
<evidence type="ECO:0000256" key="9">
    <source>
        <dbReference type="ARBA" id="ARBA00022777"/>
    </source>
</evidence>
<keyword evidence="3 14" id="KW-1003">Cell membrane</keyword>
<dbReference type="InterPro" id="IPR050428">
    <property type="entry name" value="TCS_sensor_his_kinase"/>
</dbReference>
<evidence type="ECO:0000256" key="4">
    <source>
        <dbReference type="ARBA" id="ARBA00022519"/>
    </source>
</evidence>
<evidence type="ECO:0000313" key="18">
    <source>
        <dbReference type="Proteomes" id="UP000554837"/>
    </source>
</evidence>
<keyword evidence="8 14" id="KW-0547">Nucleotide-binding</keyword>
<dbReference type="SUPFAM" id="SSF55874">
    <property type="entry name" value="ATPase domain of HSP90 chaperone/DNA topoisomerase II/histidine kinase"/>
    <property type="match status" value="1"/>
</dbReference>
<evidence type="ECO:0000256" key="11">
    <source>
        <dbReference type="ARBA" id="ARBA00022989"/>
    </source>
</evidence>
<reference evidence="17 18" key="1">
    <citation type="submission" date="2020-08" db="EMBL/GenBank/DDBJ databases">
        <title>Genomic Encyclopedia of Type Strains, Phase IV (KMG-IV): sequencing the most valuable type-strain genomes for metagenomic binning, comparative biology and taxonomic classification.</title>
        <authorList>
            <person name="Goeker M."/>
        </authorList>
    </citation>
    <scope>NUCLEOTIDE SEQUENCE [LARGE SCALE GENOMIC DNA]</scope>
    <source>
        <strain evidence="17 18">DSM 23958</strain>
    </source>
</reference>
<sequence>MSAAIAAQGQSLSRSLSLGLAIQAFAILGLVCALVYVATSLTLSDRQDATLVEKKAMVRHLLAKTSANADKPALEHMLKDFLIGHEEMGLVLKLADGRFLSAGMQPEPDYRQAKRLEFVVSGEGFGTGPSAATLYMDTASDAELLRRLAWILGVCALAGAVIVSAGSSWMVRQAMAPLHGLVQQLRHLRADRLDMRLDGSLQPEELQPVIAQFNELLDRLDRAYRQLEAFNADVAHELNTPLSVLIGSCQLGLQRTRSIDELREILARNLEDLDRMAGIVRDMLFLAKADQGGRIRQGAAVSLRQIALEVVDFHDAALQEAGVQVVVIGDAQIVLDTGLMRRALSNLLSNATRYAEGGSSIYIRIETAGSDEWAVAVENQGPVISAAELRRIFERFYRADHARSRSDVNHGLGLAIVDAIASMHGGRTFAYSDAGRTQVGMYLPQAHRALEQIHTGSPS</sequence>
<protein>
    <recommendedName>
        <fullName evidence="14">Sensor protein</fullName>
        <ecNumber evidence="14">2.7.13.3</ecNumber>
    </recommendedName>
</protein>
<organism evidence="17 18">
    <name type="scientific">Inhella inkyongensis</name>
    <dbReference type="NCBI Taxonomy" id="392593"/>
    <lineage>
        <taxon>Bacteria</taxon>
        <taxon>Pseudomonadati</taxon>
        <taxon>Pseudomonadota</taxon>
        <taxon>Betaproteobacteria</taxon>
        <taxon>Burkholderiales</taxon>
        <taxon>Sphaerotilaceae</taxon>
        <taxon>Inhella</taxon>
    </lineage>
</organism>
<evidence type="ECO:0000256" key="8">
    <source>
        <dbReference type="ARBA" id="ARBA00022741"/>
    </source>
</evidence>
<gene>
    <name evidence="17" type="ORF">HNQ51_002722</name>
</gene>
<dbReference type="PRINTS" id="PR00344">
    <property type="entry name" value="BCTRLSENSOR"/>
</dbReference>
<dbReference type="RefSeq" id="WP_138856662.1">
    <property type="nucleotide sequence ID" value="NZ_CP040709.1"/>
</dbReference>
<evidence type="ECO:0000256" key="5">
    <source>
        <dbReference type="ARBA" id="ARBA00022553"/>
    </source>
</evidence>
<dbReference type="InterPro" id="IPR036890">
    <property type="entry name" value="HATPase_C_sf"/>
</dbReference>
<evidence type="ECO:0000259" key="16">
    <source>
        <dbReference type="PROSITE" id="PS50885"/>
    </source>
</evidence>
<comment type="function">
    <text evidence="14">Member of a two-component regulatory system.</text>
</comment>
<keyword evidence="18" id="KW-1185">Reference proteome</keyword>
<dbReference type="PROSITE" id="PS50885">
    <property type="entry name" value="HAMP"/>
    <property type="match status" value="1"/>
</dbReference>
<dbReference type="Gene3D" id="6.10.340.10">
    <property type="match status" value="1"/>
</dbReference>
<comment type="catalytic activity">
    <reaction evidence="1 14">
        <text>ATP + protein L-histidine = ADP + protein N-phospho-L-histidine.</text>
        <dbReference type="EC" id="2.7.13.3"/>
    </reaction>
</comment>
<feature type="domain" description="HAMP" evidence="16">
    <location>
        <begin position="172"/>
        <end position="225"/>
    </location>
</feature>
<evidence type="ECO:0000256" key="2">
    <source>
        <dbReference type="ARBA" id="ARBA00004533"/>
    </source>
</evidence>
<dbReference type="SMART" id="SM00388">
    <property type="entry name" value="HisKA"/>
    <property type="match status" value="1"/>
</dbReference>
<dbReference type="OrthoDB" id="9786919at2"/>
<dbReference type="AlphaFoldDB" id="A0A840S6T5"/>